<dbReference type="Proteomes" id="UP001142610">
    <property type="component" value="Unassembled WGS sequence"/>
</dbReference>
<dbReference type="AlphaFoldDB" id="A0A9X2L777"/>
<comment type="caution">
    <text evidence="1">The sequence shown here is derived from an EMBL/GenBank/DDBJ whole genome shotgun (WGS) entry which is preliminary data.</text>
</comment>
<name>A0A9X2L777_9PROT</name>
<protein>
    <recommendedName>
        <fullName evidence="3">Antitoxin VbhA domain-containing protein</fullName>
    </recommendedName>
</protein>
<accession>A0A9X2L777</accession>
<evidence type="ECO:0000313" key="2">
    <source>
        <dbReference type="Proteomes" id="UP001142610"/>
    </source>
</evidence>
<proteinExistence type="predicted"/>
<dbReference type="RefSeq" id="WP_256618131.1">
    <property type="nucleotide sequence ID" value="NZ_JANIBC010000001.1"/>
</dbReference>
<sequence>MADQENPSAPQLDKAALRRIIEATVSAAGEPDPSVLPHMIRQRLEGQATGDLDVDAYIEEVMRDIKRSG</sequence>
<gene>
    <name evidence="1" type="ORF">NOG11_02905</name>
</gene>
<dbReference type="EMBL" id="JANIBC010000001">
    <property type="protein sequence ID" value="MCQ8184326.1"/>
    <property type="molecule type" value="Genomic_DNA"/>
</dbReference>
<evidence type="ECO:0008006" key="3">
    <source>
        <dbReference type="Google" id="ProtNLM"/>
    </source>
</evidence>
<organism evidence="1 2">
    <name type="scientific">Parvularcula maris</name>
    <dbReference type="NCBI Taxonomy" id="2965077"/>
    <lineage>
        <taxon>Bacteria</taxon>
        <taxon>Pseudomonadati</taxon>
        <taxon>Pseudomonadota</taxon>
        <taxon>Alphaproteobacteria</taxon>
        <taxon>Parvularculales</taxon>
        <taxon>Parvularculaceae</taxon>
        <taxon>Parvularcula</taxon>
    </lineage>
</organism>
<keyword evidence="2" id="KW-1185">Reference proteome</keyword>
<evidence type="ECO:0000313" key="1">
    <source>
        <dbReference type="EMBL" id="MCQ8184326.1"/>
    </source>
</evidence>
<reference evidence="1" key="1">
    <citation type="submission" date="2022-07" db="EMBL/GenBank/DDBJ databases">
        <title>Parvularcula maris sp. nov., an algicidal bacterium isolated from seawater.</title>
        <authorList>
            <person name="Li F."/>
        </authorList>
    </citation>
    <scope>NUCLEOTIDE SEQUENCE</scope>
    <source>
        <strain evidence="1">BGMRC 0090</strain>
    </source>
</reference>